<feature type="region of interest" description="Disordered" evidence="1">
    <location>
        <begin position="211"/>
        <end position="264"/>
    </location>
</feature>
<accession>A1B0F5</accession>
<reference evidence="3" key="1">
    <citation type="submission" date="2006-12" db="EMBL/GenBank/DDBJ databases">
        <title>Complete sequence of chromosome 1 of Paracoccus denitrificans PD1222.</title>
        <authorList>
            <person name="Copeland A."/>
            <person name="Lucas S."/>
            <person name="Lapidus A."/>
            <person name="Barry K."/>
            <person name="Detter J.C."/>
            <person name="Glavina del Rio T."/>
            <person name="Hammon N."/>
            <person name="Israni S."/>
            <person name="Dalin E."/>
            <person name="Tice H."/>
            <person name="Pitluck S."/>
            <person name="Munk A.C."/>
            <person name="Brettin T."/>
            <person name="Bruce D."/>
            <person name="Han C."/>
            <person name="Tapia R."/>
            <person name="Gilna P."/>
            <person name="Schmutz J."/>
            <person name="Larimer F."/>
            <person name="Land M."/>
            <person name="Hauser L."/>
            <person name="Kyrpides N."/>
            <person name="Lykidis A."/>
            <person name="Spiro S."/>
            <person name="Richardson D.J."/>
            <person name="Moir J.W.B."/>
            <person name="Ferguson S.J."/>
            <person name="van Spanning R.J.M."/>
            <person name="Richardson P."/>
        </authorList>
    </citation>
    <scope>NUCLEOTIDE SEQUENCE [LARGE SCALE GENOMIC DNA]</scope>
    <source>
        <strain evidence="3">Pd 1222</strain>
    </source>
</reference>
<dbReference type="AlphaFoldDB" id="A1B0F5"/>
<feature type="compositionally biased region" description="Basic and acidic residues" evidence="1">
    <location>
        <begin position="224"/>
        <end position="246"/>
    </location>
</feature>
<dbReference type="EMBL" id="CP000489">
    <property type="protein sequence ID" value="ABL68999.1"/>
    <property type="molecule type" value="Genomic_DNA"/>
</dbReference>
<dbReference type="eggNOG" id="ENOG503013Z">
    <property type="taxonomic scope" value="Bacteria"/>
</dbReference>
<evidence type="ECO:0000313" key="2">
    <source>
        <dbReference type="EMBL" id="ABL68999.1"/>
    </source>
</evidence>
<name>A1B0F5_PARDP</name>
<proteinExistence type="predicted"/>
<dbReference type="RefSeq" id="WP_011747227.1">
    <property type="nucleotide sequence ID" value="NC_008686.1"/>
</dbReference>
<dbReference type="GeneID" id="93452110"/>
<feature type="compositionally biased region" description="Basic and acidic residues" evidence="1">
    <location>
        <begin position="129"/>
        <end position="145"/>
    </location>
</feature>
<sequence length="264" mass="28503">MRHQDDLPPITHTEADDTSQTRFGPRPVPKGHRHPPGPVESRRIPPHGDVSPDGSRPWPRPSRGAKWLVLGGTGVAAAALTAGSVIAARHLLGLASQDTPPQRRRDSFAPQHVAPDPAARKPAAPPPPRQHEARRTARPEAEPKHPRPSRRPPRQGLLQEVEANTASLTNGVENVMRALTAAVAGFRTVAGQASTIVQEFGDAAAMVRDIIDRKPSPPQPRASSQDKRHGAHMPDLRDDPLLHDPMEGPDPGGPADHNPRVHRL</sequence>
<dbReference type="EnsemblBacteria" id="ABL68999">
    <property type="protein sequence ID" value="ABL68999"/>
    <property type="gene ID" value="Pden_0888"/>
</dbReference>
<gene>
    <name evidence="2" type="ordered locus">Pden_0888</name>
</gene>
<feature type="region of interest" description="Disordered" evidence="1">
    <location>
        <begin position="1"/>
        <end position="66"/>
    </location>
</feature>
<evidence type="ECO:0000313" key="3">
    <source>
        <dbReference type="Proteomes" id="UP000000361"/>
    </source>
</evidence>
<evidence type="ECO:0000256" key="1">
    <source>
        <dbReference type="SAM" id="MobiDB-lite"/>
    </source>
</evidence>
<organism evidence="2 3">
    <name type="scientific">Paracoccus denitrificans (strain Pd 1222)</name>
    <dbReference type="NCBI Taxonomy" id="318586"/>
    <lineage>
        <taxon>Bacteria</taxon>
        <taxon>Pseudomonadati</taxon>
        <taxon>Pseudomonadota</taxon>
        <taxon>Alphaproteobacteria</taxon>
        <taxon>Rhodobacterales</taxon>
        <taxon>Paracoccaceae</taxon>
        <taxon>Paracoccus</taxon>
    </lineage>
</organism>
<keyword evidence="3" id="KW-1185">Reference proteome</keyword>
<dbReference type="KEGG" id="pde:Pden_0888"/>
<feature type="region of interest" description="Disordered" evidence="1">
    <location>
        <begin position="95"/>
        <end position="159"/>
    </location>
</feature>
<dbReference type="OrthoDB" id="7772402at2"/>
<dbReference type="HOGENOM" id="CLU_1053130_0_0_5"/>
<dbReference type="STRING" id="318586.Pden_0888"/>
<dbReference type="Proteomes" id="UP000000361">
    <property type="component" value="Chromosome 1"/>
</dbReference>
<protein>
    <submittedName>
        <fullName evidence="2">Uncharacterized protein</fullName>
    </submittedName>
</protein>